<evidence type="ECO:0000256" key="2">
    <source>
        <dbReference type="SAM" id="Phobius"/>
    </source>
</evidence>
<protein>
    <submittedName>
        <fullName evidence="3">Putative stage III sporulation protein AG</fullName>
    </submittedName>
</protein>
<keyword evidence="2" id="KW-0812">Transmembrane</keyword>
<evidence type="ECO:0000313" key="4">
    <source>
        <dbReference type="Proteomes" id="UP000003340"/>
    </source>
</evidence>
<dbReference type="eggNOG" id="ENOG5032FH3">
    <property type="taxonomic scope" value="Bacteria"/>
</dbReference>
<dbReference type="Proteomes" id="UP000003340">
    <property type="component" value="Unassembled WGS sequence"/>
</dbReference>
<dbReference type="HOGENOM" id="CLU_071454_3_0_9"/>
<comment type="caution">
    <text evidence="3">The sequence shown here is derived from an EMBL/GenBank/DDBJ whole genome shotgun (WGS) entry which is preliminary data.</text>
</comment>
<name>C0EFZ0_9FIRM</name>
<keyword evidence="4" id="KW-1185">Reference proteome</keyword>
<evidence type="ECO:0000256" key="1">
    <source>
        <dbReference type="SAM" id="MobiDB-lite"/>
    </source>
</evidence>
<dbReference type="STRING" id="537013.CLOSTMETH_02782"/>
<organism evidence="3 4">
    <name type="scientific">[Clostridium] methylpentosum DSM 5476</name>
    <dbReference type="NCBI Taxonomy" id="537013"/>
    <lineage>
        <taxon>Bacteria</taxon>
        <taxon>Bacillati</taxon>
        <taxon>Bacillota</taxon>
        <taxon>Clostridia</taxon>
        <taxon>Eubacteriales</taxon>
        <taxon>Oscillospiraceae</taxon>
        <taxon>Oscillospiraceae incertae sedis</taxon>
    </lineage>
</organism>
<gene>
    <name evidence="3" type="ORF">CLOSTMETH_02782</name>
</gene>
<reference evidence="3 4" key="1">
    <citation type="submission" date="2009-01" db="EMBL/GenBank/DDBJ databases">
        <authorList>
            <person name="Fulton L."/>
            <person name="Clifton S."/>
            <person name="Fulton B."/>
            <person name="Xu J."/>
            <person name="Minx P."/>
            <person name="Pepin K.H."/>
            <person name="Johnson M."/>
            <person name="Bhonagiri V."/>
            <person name="Nash W.E."/>
            <person name="Mardis E.R."/>
            <person name="Wilson R.K."/>
        </authorList>
    </citation>
    <scope>NUCLEOTIDE SEQUENCE [LARGE SCALE GENOMIC DNA]</scope>
    <source>
        <strain evidence="3 4">DSM 5476</strain>
    </source>
</reference>
<keyword evidence="2" id="KW-1133">Transmembrane helix</keyword>
<feature type="region of interest" description="Disordered" evidence="1">
    <location>
        <begin position="109"/>
        <end position="129"/>
    </location>
</feature>
<dbReference type="AlphaFoldDB" id="C0EFZ0"/>
<sequence>MWSIVEKKLPPSLSKLFQGKNSTRLILILGIAGMALILLSSFLPKLSSSKPTESGQASTKLTADEYTEKLEKKVTDLAESIIGAGKVKVMITLENGVEYVYANSEKKTTDNTQDYESGSPKKSTDKGSLEQDVIVIDGQDGKQALVVTQREPTVKGVVVVCEGGGDISVKQSLTDAITTALNLKSNRVTVVQSAG</sequence>
<keyword evidence="2" id="KW-0472">Membrane</keyword>
<proteinExistence type="predicted"/>
<feature type="transmembrane region" description="Helical" evidence="2">
    <location>
        <begin position="25"/>
        <end position="43"/>
    </location>
</feature>
<evidence type="ECO:0000313" key="3">
    <source>
        <dbReference type="EMBL" id="EEG29601.1"/>
    </source>
</evidence>
<reference evidence="3 4" key="2">
    <citation type="submission" date="2009-02" db="EMBL/GenBank/DDBJ databases">
        <title>Draft genome sequence of Clostridium methylpentosum (DSM 5476).</title>
        <authorList>
            <person name="Sudarsanam P."/>
            <person name="Ley R."/>
            <person name="Guruge J."/>
            <person name="Turnbaugh P.J."/>
            <person name="Mahowald M."/>
            <person name="Liep D."/>
            <person name="Gordon J."/>
        </authorList>
    </citation>
    <scope>NUCLEOTIDE SEQUENCE [LARGE SCALE GENOMIC DNA]</scope>
    <source>
        <strain evidence="3 4">DSM 5476</strain>
    </source>
</reference>
<accession>C0EFZ0</accession>
<dbReference type="EMBL" id="ACEC01000094">
    <property type="protein sequence ID" value="EEG29601.1"/>
    <property type="molecule type" value="Genomic_DNA"/>
</dbReference>